<evidence type="ECO:0000313" key="1">
    <source>
        <dbReference type="EMBL" id="GBE83800.1"/>
    </source>
</evidence>
<accession>A0A401GNQ1</accession>
<reference evidence="1 2" key="1">
    <citation type="journal article" date="2018" name="Sci. Rep.">
        <title>Genome sequence of the cauliflower mushroom Sparassis crispa (Hanabiratake) and its association with beneficial usage.</title>
        <authorList>
            <person name="Kiyama R."/>
            <person name="Furutani Y."/>
            <person name="Kawaguchi K."/>
            <person name="Nakanishi T."/>
        </authorList>
    </citation>
    <scope>NUCLEOTIDE SEQUENCE [LARGE SCALE GENOMIC DNA]</scope>
</reference>
<dbReference type="GeneID" id="38780717"/>
<name>A0A401GNQ1_9APHY</name>
<keyword evidence="2" id="KW-1185">Reference proteome</keyword>
<gene>
    <name evidence="1" type="ORF">SCP_0508570</name>
</gene>
<dbReference type="InParanoid" id="A0A401GNQ1"/>
<dbReference type="Proteomes" id="UP000287166">
    <property type="component" value="Unassembled WGS sequence"/>
</dbReference>
<sequence length="125" mass="13841">MPRKKDKGKQREEFAETSRFCLECEKEIKLGNGGSTNWYQHIAGVAHQQNAIYWKTAGGKDQKLTAFFSRQLSASTTLSVPKPTKIRVQGLARDDSLLLSSTDVLQPADGSSVHLIYVDDTPVDS</sequence>
<comment type="caution">
    <text evidence="1">The sequence shown here is derived from an EMBL/GenBank/DDBJ whole genome shotgun (WGS) entry which is preliminary data.</text>
</comment>
<dbReference type="AlphaFoldDB" id="A0A401GNQ1"/>
<organism evidence="1 2">
    <name type="scientific">Sparassis crispa</name>
    <dbReference type="NCBI Taxonomy" id="139825"/>
    <lineage>
        <taxon>Eukaryota</taxon>
        <taxon>Fungi</taxon>
        <taxon>Dikarya</taxon>
        <taxon>Basidiomycota</taxon>
        <taxon>Agaricomycotina</taxon>
        <taxon>Agaricomycetes</taxon>
        <taxon>Polyporales</taxon>
        <taxon>Sparassidaceae</taxon>
        <taxon>Sparassis</taxon>
    </lineage>
</organism>
<proteinExistence type="predicted"/>
<dbReference type="EMBL" id="BFAD01000005">
    <property type="protein sequence ID" value="GBE83800.1"/>
    <property type="molecule type" value="Genomic_DNA"/>
</dbReference>
<dbReference type="RefSeq" id="XP_027614713.1">
    <property type="nucleotide sequence ID" value="XM_027758912.1"/>
</dbReference>
<protein>
    <submittedName>
        <fullName evidence="1">Uncharacterized protein</fullName>
    </submittedName>
</protein>
<evidence type="ECO:0000313" key="2">
    <source>
        <dbReference type="Proteomes" id="UP000287166"/>
    </source>
</evidence>